<dbReference type="GO" id="GO:0008893">
    <property type="term" value="F:guanosine-3',5'-bis(diphosphate) 3'-diphosphatase activity"/>
    <property type="evidence" value="ECO:0007669"/>
    <property type="project" value="TreeGrafter"/>
</dbReference>
<dbReference type="PANTHER" id="PTHR46246:SF1">
    <property type="entry name" value="GUANOSINE-3',5'-BIS(DIPHOSPHATE) 3'-PYROPHOSPHOHYDROLASE MESH1"/>
    <property type="match status" value="1"/>
</dbReference>
<keyword evidence="2" id="KW-1185">Reference proteome</keyword>
<accession>A0A1S2P2J0</accession>
<sequence>MGEVTVTDVDMLAKRAHAGQVDKVGVQYVDHVRAVAAGLAPFGPDLEMAGLLHDVIEDTDYTARQLRAFGVLDRVVGIVEVVTNIPGVPYEEKIRRITSSRDATLVKIADNAHNSHPDRAAQLPSEQRARLTAKYRAARDILWPAVDPEQIETVISIVNPGLLGELRQRAGS</sequence>
<evidence type="ECO:0000313" key="2">
    <source>
        <dbReference type="Proteomes" id="UP000179935"/>
    </source>
</evidence>
<proteinExistence type="predicted"/>
<reference evidence="1 2" key="1">
    <citation type="submission" date="2016-10" db="EMBL/GenBank/DDBJ databases">
        <title>Genome sequence of Streptomyces sp. MUSC 93.</title>
        <authorList>
            <person name="Lee L.-H."/>
            <person name="Ser H.-L."/>
            <person name="Law J.W.-F."/>
        </authorList>
    </citation>
    <scope>NUCLEOTIDE SEQUENCE [LARGE SCALE GENOMIC DNA]</scope>
    <source>
        <strain evidence="1 2">MUSC 93</strain>
    </source>
</reference>
<dbReference type="STRING" id="1428652.BIV24_23920"/>
<dbReference type="PANTHER" id="PTHR46246">
    <property type="entry name" value="GUANOSINE-3',5'-BIS(DIPHOSPHATE) 3'-PYROPHOSPHOHYDROLASE MESH1"/>
    <property type="match status" value="1"/>
</dbReference>
<dbReference type="Pfam" id="PF13328">
    <property type="entry name" value="HD_4"/>
    <property type="match status" value="1"/>
</dbReference>
<name>A0A1S2P2J0_9ACTN</name>
<gene>
    <name evidence="1" type="ORF">BIV24_23920</name>
</gene>
<dbReference type="EMBL" id="MLYP01000061">
    <property type="protein sequence ID" value="OIJ87888.1"/>
    <property type="molecule type" value="Genomic_DNA"/>
</dbReference>
<dbReference type="InterPro" id="IPR052194">
    <property type="entry name" value="MESH1"/>
</dbReference>
<dbReference type="OrthoDB" id="9802385at2"/>
<comment type="caution">
    <text evidence="1">The sequence shown here is derived from an EMBL/GenBank/DDBJ whole genome shotgun (WGS) entry which is preliminary data.</text>
</comment>
<keyword evidence="1" id="KW-0378">Hydrolase</keyword>
<dbReference type="Proteomes" id="UP000179935">
    <property type="component" value="Unassembled WGS sequence"/>
</dbReference>
<dbReference type="Gene3D" id="1.10.3210.10">
    <property type="entry name" value="Hypothetical protein af1432"/>
    <property type="match status" value="1"/>
</dbReference>
<dbReference type="AlphaFoldDB" id="A0A1S2P2J0"/>
<protein>
    <submittedName>
        <fullName evidence="1">Phosphohydrolase</fullName>
    </submittedName>
</protein>
<dbReference type="SUPFAM" id="SSF109604">
    <property type="entry name" value="HD-domain/PDEase-like"/>
    <property type="match status" value="1"/>
</dbReference>
<evidence type="ECO:0000313" key="1">
    <source>
        <dbReference type="EMBL" id="OIJ87888.1"/>
    </source>
</evidence>
<organism evidence="1 2">
    <name type="scientific">Streptomyces colonosanans</name>
    <dbReference type="NCBI Taxonomy" id="1428652"/>
    <lineage>
        <taxon>Bacteria</taxon>
        <taxon>Bacillati</taxon>
        <taxon>Actinomycetota</taxon>
        <taxon>Actinomycetes</taxon>
        <taxon>Kitasatosporales</taxon>
        <taxon>Streptomycetaceae</taxon>
        <taxon>Streptomyces</taxon>
    </lineage>
</organism>
<dbReference type="RefSeq" id="WP_071368489.1">
    <property type="nucleotide sequence ID" value="NZ_MLYP01000061.1"/>
</dbReference>